<feature type="binding site" evidence="9">
    <location>
        <position position="185"/>
    </location>
    <ligand>
        <name>Mn(2+)</name>
        <dbReference type="ChEBI" id="CHEBI:29035"/>
    </ligand>
</feature>
<dbReference type="InterPro" id="IPR019833">
    <property type="entry name" value="Mn/Fe_SOD_BS"/>
</dbReference>
<feature type="binding site" evidence="9">
    <location>
        <position position="100"/>
    </location>
    <ligand>
        <name>Mn(2+)</name>
        <dbReference type="ChEBI" id="CHEBI:29035"/>
    </ligand>
</feature>
<comment type="similarity">
    <text evidence="2 10">Belongs to the iron/manganese superoxide dismutase family.</text>
</comment>
<evidence type="ECO:0000313" key="13">
    <source>
        <dbReference type="EMBL" id="RCI03305.1"/>
    </source>
</evidence>
<dbReference type="PROSITE" id="PS00088">
    <property type="entry name" value="SOD_MN"/>
    <property type="match status" value="1"/>
</dbReference>
<dbReference type="GO" id="GO:0004784">
    <property type="term" value="F:superoxide dismutase activity"/>
    <property type="evidence" value="ECO:0007669"/>
    <property type="project" value="UniProtKB-EC"/>
</dbReference>
<accession>A0A367KM47</accession>
<keyword evidence="6 10" id="KW-0560">Oxidoreductase</keyword>
<sequence>MLSIAARTLKTNTIKRVATPLTTVRTKVTLPDLPYEYNGLEPYVNEEIMRLHHSKHHQTYVNGFNQAEEKLQNAFQANDLTQQLALQNALKFNGGGHINHTLFWQNLAPKGKGGGNLAKGALSSAIDKEFGSFDAFVKEFNAAAAGVQGSGWAWLGYNKAAKRLEIATTPNQDPLLHLTPLLGIDVWEHAYYLQYKNVRPDYLKNIWEVVNWETVAERFAKST</sequence>
<dbReference type="PIRSF" id="PIRSF000349">
    <property type="entry name" value="SODismutase"/>
    <property type="match status" value="1"/>
</dbReference>
<dbReference type="EMBL" id="PJQM01001068">
    <property type="protein sequence ID" value="RCI03305.1"/>
    <property type="molecule type" value="Genomic_DNA"/>
</dbReference>
<comment type="cofactor">
    <cofactor evidence="1">
        <name>Mn(2+)</name>
        <dbReference type="ChEBI" id="CHEBI:29035"/>
    </cofactor>
</comment>
<dbReference type="InterPro" id="IPR036324">
    <property type="entry name" value="Mn/Fe_SOD_N_sf"/>
</dbReference>
<dbReference type="Pfam" id="PF00081">
    <property type="entry name" value="Sod_Fe_N"/>
    <property type="match status" value="1"/>
</dbReference>
<feature type="binding site" evidence="9">
    <location>
        <position position="52"/>
    </location>
    <ligand>
        <name>Mn(2+)</name>
        <dbReference type="ChEBI" id="CHEBI:29035"/>
    </ligand>
</feature>
<feature type="domain" description="Manganese/iron superoxide dismutase C-terminal" evidence="12">
    <location>
        <begin position="119"/>
        <end position="218"/>
    </location>
</feature>
<dbReference type="EC" id="1.15.1.1" evidence="3 10"/>
<evidence type="ECO:0000256" key="3">
    <source>
        <dbReference type="ARBA" id="ARBA00012682"/>
    </source>
</evidence>
<evidence type="ECO:0000256" key="1">
    <source>
        <dbReference type="ARBA" id="ARBA00001936"/>
    </source>
</evidence>
<dbReference type="SUPFAM" id="SSF54719">
    <property type="entry name" value="Fe,Mn superoxide dismutase (SOD), C-terminal domain"/>
    <property type="match status" value="1"/>
</dbReference>
<dbReference type="OrthoDB" id="239262at2759"/>
<dbReference type="Gene3D" id="1.10.287.990">
    <property type="entry name" value="Fe,Mn superoxide dismutase (SOD) domain"/>
    <property type="match status" value="1"/>
</dbReference>
<evidence type="ECO:0000256" key="5">
    <source>
        <dbReference type="ARBA" id="ARBA00022862"/>
    </source>
</evidence>
<dbReference type="Pfam" id="PF02777">
    <property type="entry name" value="Sod_Fe_C"/>
    <property type="match status" value="1"/>
</dbReference>
<evidence type="ECO:0000256" key="4">
    <source>
        <dbReference type="ARBA" id="ARBA00022723"/>
    </source>
</evidence>
<name>A0A367KM47_RHIST</name>
<comment type="catalytic activity">
    <reaction evidence="8 10">
        <text>2 superoxide + 2 H(+) = H2O2 + O2</text>
        <dbReference type="Rhea" id="RHEA:20696"/>
        <dbReference type="ChEBI" id="CHEBI:15378"/>
        <dbReference type="ChEBI" id="CHEBI:15379"/>
        <dbReference type="ChEBI" id="CHEBI:16240"/>
        <dbReference type="ChEBI" id="CHEBI:18421"/>
        <dbReference type="EC" id="1.15.1.1"/>
    </reaction>
</comment>
<evidence type="ECO:0000256" key="6">
    <source>
        <dbReference type="ARBA" id="ARBA00023002"/>
    </source>
</evidence>
<evidence type="ECO:0000256" key="10">
    <source>
        <dbReference type="RuleBase" id="RU000414"/>
    </source>
</evidence>
<evidence type="ECO:0000259" key="11">
    <source>
        <dbReference type="Pfam" id="PF00081"/>
    </source>
</evidence>
<evidence type="ECO:0000256" key="8">
    <source>
        <dbReference type="ARBA" id="ARBA00049204"/>
    </source>
</evidence>
<dbReference type="Proteomes" id="UP000253551">
    <property type="component" value="Unassembled WGS sequence"/>
</dbReference>
<reference evidence="13 14" key="1">
    <citation type="journal article" date="2018" name="G3 (Bethesda)">
        <title>Phylogenetic and Phylogenomic Definition of Rhizopus Species.</title>
        <authorList>
            <person name="Gryganskyi A.P."/>
            <person name="Golan J."/>
            <person name="Dolatabadi S."/>
            <person name="Mondo S."/>
            <person name="Robb S."/>
            <person name="Idnurm A."/>
            <person name="Muszewska A."/>
            <person name="Steczkiewicz K."/>
            <person name="Masonjones S."/>
            <person name="Liao H.L."/>
            <person name="Gajdeczka M.T."/>
            <person name="Anike F."/>
            <person name="Vuek A."/>
            <person name="Anishchenko I.M."/>
            <person name="Voigt K."/>
            <person name="de Hoog G.S."/>
            <person name="Smith M.E."/>
            <person name="Heitman J."/>
            <person name="Vilgalys R."/>
            <person name="Stajich J.E."/>
        </authorList>
    </citation>
    <scope>NUCLEOTIDE SEQUENCE [LARGE SCALE GENOMIC DNA]</scope>
    <source>
        <strain evidence="13 14">LSU 92-RS-03</strain>
    </source>
</reference>
<dbReference type="FunFam" id="1.10.287.990:FF:000001">
    <property type="entry name" value="Superoxide dismutase"/>
    <property type="match status" value="1"/>
</dbReference>
<keyword evidence="4 9" id="KW-0479">Metal-binding</keyword>
<dbReference type="FunFam" id="3.55.40.20:FF:000002">
    <property type="entry name" value="Superoxide dismutase"/>
    <property type="match status" value="1"/>
</dbReference>
<dbReference type="InterPro" id="IPR001189">
    <property type="entry name" value="Mn/Fe_SOD"/>
</dbReference>
<dbReference type="GO" id="GO:0030145">
    <property type="term" value="F:manganese ion binding"/>
    <property type="evidence" value="ECO:0007669"/>
    <property type="project" value="TreeGrafter"/>
</dbReference>
<dbReference type="InterPro" id="IPR036314">
    <property type="entry name" value="SOD_C_sf"/>
</dbReference>
<dbReference type="InterPro" id="IPR019832">
    <property type="entry name" value="Mn/Fe_SOD_C"/>
</dbReference>
<dbReference type="PANTHER" id="PTHR11404">
    <property type="entry name" value="SUPEROXIDE DISMUTASE 2"/>
    <property type="match status" value="1"/>
</dbReference>
<keyword evidence="7" id="KW-0464">Manganese</keyword>
<evidence type="ECO:0000256" key="9">
    <source>
        <dbReference type="PIRSR" id="PIRSR000349-1"/>
    </source>
</evidence>
<evidence type="ECO:0000259" key="12">
    <source>
        <dbReference type="Pfam" id="PF02777"/>
    </source>
</evidence>
<keyword evidence="5" id="KW-0049">Antioxidant</keyword>
<feature type="binding site" evidence="9">
    <location>
        <position position="189"/>
    </location>
    <ligand>
        <name>Mn(2+)</name>
        <dbReference type="ChEBI" id="CHEBI:29035"/>
    </ligand>
</feature>
<protein>
    <recommendedName>
        <fullName evidence="3 10">Superoxide dismutase</fullName>
        <ecNumber evidence="3 10">1.15.1.1</ecNumber>
    </recommendedName>
</protein>
<dbReference type="AlphaFoldDB" id="A0A367KM47"/>
<dbReference type="GO" id="GO:0005739">
    <property type="term" value="C:mitochondrion"/>
    <property type="evidence" value="ECO:0007669"/>
    <property type="project" value="UniProtKB-ARBA"/>
</dbReference>
<dbReference type="STRING" id="4846.A0A367KM47"/>
<proteinExistence type="inferred from homology"/>
<evidence type="ECO:0000256" key="7">
    <source>
        <dbReference type="ARBA" id="ARBA00023211"/>
    </source>
</evidence>
<comment type="caution">
    <text evidence="13">The sequence shown here is derived from an EMBL/GenBank/DDBJ whole genome shotgun (WGS) entry which is preliminary data.</text>
</comment>
<comment type="function">
    <text evidence="10">Destroys radicals which are normally produced within the cells and which are toxic to biological systems.</text>
</comment>
<evidence type="ECO:0000313" key="14">
    <source>
        <dbReference type="Proteomes" id="UP000253551"/>
    </source>
</evidence>
<dbReference type="PANTHER" id="PTHR11404:SF6">
    <property type="entry name" value="SUPEROXIDE DISMUTASE [MN], MITOCHONDRIAL"/>
    <property type="match status" value="1"/>
</dbReference>
<dbReference type="InterPro" id="IPR019831">
    <property type="entry name" value="Mn/Fe_SOD_N"/>
</dbReference>
<dbReference type="InterPro" id="IPR050265">
    <property type="entry name" value="Fe/Mn_Superoxide_Dismutase"/>
</dbReference>
<keyword evidence="14" id="KW-1185">Reference proteome</keyword>
<dbReference type="PRINTS" id="PR01703">
    <property type="entry name" value="MNSODISMTASE"/>
</dbReference>
<feature type="domain" description="Manganese/iron superoxide dismutase N-terminal" evidence="11">
    <location>
        <begin position="29"/>
        <end position="108"/>
    </location>
</feature>
<gene>
    <name evidence="13" type="primary">SOD2_2</name>
    <name evidence="13" type="ORF">CU098_012397</name>
</gene>
<evidence type="ECO:0000256" key="2">
    <source>
        <dbReference type="ARBA" id="ARBA00008714"/>
    </source>
</evidence>
<dbReference type="SUPFAM" id="SSF46609">
    <property type="entry name" value="Fe,Mn superoxide dismutase (SOD), N-terminal domain"/>
    <property type="match status" value="1"/>
</dbReference>
<dbReference type="Gene3D" id="3.55.40.20">
    <property type="entry name" value="Iron/manganese superoxide dismutase, C-terminal domain"/>
    <property type="match status" value="1"/>
</dbReference>
<organism evidence="13 14">
    <name type="scientific">Rhizopus stolonifer</name>
    <name type="common">Rhizopus nigricans</name>
    <dbReference type="NCBI Taxonomy" id="4846"/>
    <lineage>
        <taxon>Eukaryota</taxon>
        <taxon>Fungi</taxon>
        <taxon>Fungi incertae sedis</taxon>
        <taxon>Mucoromycota</taxon>
        <taxon>Mucoromycotina</taxon>
        <taxon>Mucoromycetes</taxon>
        <taxon>Mucorales</taxon>
        <taxon>Mucorineae</taxon>
        <taxon>Rhizopodaceae</taxon>
        <taxon>Rhizopus</taxon>
    </lineage>
</organism>